<dbReference type="PANTHER" id="PTHR12236:SF95">
    <property type="entry name" value="CUTICULAR PROTEIN 76BD, ISOFORM C-RELATED"/>
    <property type="match status" value="1"/>
</dbReference>
<dbReference type="InterPro" id="IPR031311">
    <property type="entry name" value="CHIT_BIND_RR_consensus"/>
</dbReference>
<feature type="compositionally biased region" description="Polar residues" evidence="3">
    <location>
        <begin position="354"/>
        <end position="363"/>
    </location>
</feature>
<dbReference type="InterPro" id="IPR000618">
    <property type="entry name" value="Insect_cuticle"/>
</dbReference>
<dbReference type="PROSITE" id="PS00233">
    <property type="entry name" value="CHIT_BIND_RR_1"/>
    <property type="match status" value="1"/>
</dbReference>
<evidence type="ECO:0000256" key="4">
    <source>
        <dbReference type="SAM" id="SignalP"/>
    </source>
</evidence>
<organism evidence="5 6">
    <name type="scientific">Aquatica leii</name>
    <dbReference type="NCBI Taxonomy" id="1421715"/>
    <lineage>
        <taxon>Eukaryota</taxon>
        <taxon>Metazoa</taxon>
        <taxon>Ecdysozoa</taxon>
        <taxon>Arthropoda</taxon>
        <taxon>Hexapoda</taxon>
        <taxon>Insecta</taxon>
        <taxon>Pterygota</taxon>
        <taxon>Neoptera</taxon>
        <taxon>Endopterygota</taxon>
        <taxon>Coleoptera</taxon>
        <taxon>Polyphaga</taxon>
        <taxon>Elateriformia</taxon>
        <taxon>Elateroidea</taxon>
        <taxon>Lampyridae</taxon>
        <taxon>Luciolinae</taxon>
        <taxon>Aquatica</taxon>
    </lineage>
</organism>
<dbReference type="GO" id="GO:0005615">
    <property type="term" value="C:extracellular space"/>
    <property type="evidence" value="ECO:0007669"/>
    <property type="project" value="TreeGrafter"/>
</dbReference>
<evidence type="ECO:0000313" key="6">
    <source>
        <dbReference type="Proteomes" id="UP001353858"/>
    </source>
</evidence>
<dbReference type="Pfam" id="PF00379">
    <property type="entry name" value="Chitin_bind_4"/>
    <property type="match status" value="1"/>
</dbReference>
<name>A0AAN7S950_9COLE</name>
<dbReference type="GO" id="GO:0042302">
    <property type="term" value="F:structural constituent of cuticle"/>
    <property type="evidence" value="ECO:0007669"/>
    <property type="project" value="UniProtKB-UniRule"/>
</dbReference>
<keyword evidence="4" id="KW-0732">Signal</keyword>
<accession>A0AAN7S950</accession>
<feature type="region of interest" description="Disordered" evidence="3">
    <location>
        <begin position="343"/>
        <end position="363"/>
    </location>
</feature>
<evidence type="ECO:0000256" key="3">
    <source>
        <dbReference type="SAM" id="MobiDB-lite"/>
    </source>
</evidence>
<sequence>MLAFKIVFIVYAIAICNAQYGNHHGQQTGSSYASVTLGHSGNQHLNHNVAYQSKPVYSAAPVAATNGGHGQSLGTLYSSVSHEIDKYQKSALNSGYNQVAAYAAPASATHGSHGYNSGVSYSSVSHGLGGYQKPALHAGYNQVAYAAPAVAVHAAPAVATHGSHAYNSGASYSSVSHGLGGYQKPALHAGYNQVAYAAPAVAVHAAPAVATHGTHAYNSGASYSSVSHGHGGYQKPAQHAGYNQIAYAAPVATVHAAPAAAEYNYGHGQQQHVDYYAHPKYEFSYGVADEHSKDYHSQHEVRDGDLVQGEYSLHELDGSIRTVKYTADKNGFNAEVVNSGQAAHSYGHDGRYNQRYNNQHQHY</sequence>
<dbReference type="EMBL" id="JARPUR010000003">
    <property type="protein sequence ID" value="KAK4879346.1"/>
    <property type="molecule type" value="Genomic_DNA"/>
</dbReference>
<dbReference type="PRINTS" id="PR00947">
    <property type="entry name" value="CUTICLE"/>
</dbReference>
<evidence type="ECO:0000256" key="1">
    <source>
        <dbReference type="ARBA" id="ARBA00022460"/>
    </source>
</evidence>
<protein>
    <submittedName>
        <fullName evidence="5">Uncharacterized protein</fullName>
    </submittedName>
</protein>
<feature type="signal peptide" evidence="4">
    <location>
        <begin position="1"/>
        <end position="18"/>
    </location>
</feature>
<comment type="caution">
    <text evidence="5">The sequence shown here is derived from an EMBL/GenBank/DDBJ whole genome shotgun (WGS) entry which is preliminary data.</text>
</comment>
<dbReference type="PROSITE" id="PS51155">
    <property type="entry name" value="CHIT_BIND_RR_2"/>
    <property type="match status" value="1"/>
</dbReference>
<keyword evidence="6" id="KW-1185">Reference proteome</keyword>
<keyword evidence="1 2" id="KW-0193">Cuticle</keyword>
<gene>
    <name evidence="5" type="ORF">RN001_007492</name>
</gene>
<evidence type="ECO:0000313" key="5">
    <source>
        <dbReference type="EMBL" id="KAK4879346.1"/>
    </source>
</evidence>
<dbReference type="Proteomes" id="UP001353858">
    <property type="component" value="Unassembled WGS sequence"/>
</dbReference>
<proteinExistence type="predicted"/>
<dbReference type="AlphaFoldDB" id="A0AAN7S950"/>
<dbReference type="InterPro" id="IPR051217">
    <property type="entry name" value="Insect_Cuticle_Struc_Prot"/>
</dbReference>
<dbReference type="GO" id="GO:0031012">
    <property type="term" value="C:extracellular matrix"/>
    <property type="evidence" value="ECO:0007669"/>
    <property type="project" value="TreeGrafter"/>
</dbReference>
<evidence type="ECO:0000256" key="2">
    <source>
        <dbReference type="PROSITE-ProRule" id="PRU00497"/>
    </source>
</evidence>
<feature type="chain" id="PRO_5042976177" evidence="4">
    <location>
        <begin position="19"/>
        <end position="363"/>
    </location>
</feature>
<dbReference type="PANTHER" id="PTHR12236">
    <property type="entry name" value="STRUCTURAL CONTITUENT OF CUTICLE"/>
    <property type="match status" value="1"/>
</dbReference>
<reference evidence="6" key="1">
    <citation type="submission" date="2023-01" db="EMBL/GenBank/DDBJ databases">
        <title>Key to firefly adult light organ development and bioluminescence: homeobox transcription factors regulate luciferase expression and transportation to peroxisome.</title>
        <authorList>
            <person name="Fu X."/>
        </authorList>
    </citation>
    <scope>NUCLEOTIDE SEQUENCE [LARGE SCALE GENOMIC DNA]</scope>
</reference>